<dbReference type="InterPro" id="IPR020616">
    <property type="entry name" value="Thiolase_N"/>
</dbReference>
<dbReference type="PROSITE" id="PS00099">
    <property type="entry name" value="THIOLASE_3"/>
    <property type="match status" value="1"/>
</dbReference>
<dbReference type="SUPFAM" id="SSF53901">
    <property type="entry name" value="Thiolase-like"/>
    <property type="match status" value="2"/>
</dbReference>
<dbReference type="PANTHER" id="PTHR18919">
    <property type="entry name" value="ACETYL-COA C-ACYLTRANSFERASE"/>
    <property type="match status" value="1"/>
</dbReference>
<protein>
    <recommendedName>
        <fullName evidence="6">Probable acetyl-CoA acetyltransferase</fullName>
        <ecNumber evidence="2">2.3.1.9</ecNumber>
    </recommendedName>
    <alternativeName>
        <fullName evidence="5">Acetoacetyl-CoA thiolase</fullName>
    </alternativeName>
</protein>
<accession>A0ABV4UNL2</accession>
<evidence type="ECO:0000256" key="3">
    <source>
        <dbReference type="ARBA" id="ARBA00022679"/>
    </source>
</evidence>
<evidence type="ECO:0000313" key="11">
    <source>
        <dbReference type="Proteomes" id="UP001575652"/>
    </source>
</evidence>
<dbReference type="PROSITE" id="PS00098">
    <property type="entry name" value="THIOLASE_1"/>
    <property type="match status" value="1"/>
</dbReference>
<sequence>MAEAFLVGGARTPVGRYGGALSTVRPDDLAALTIRAAVERAGIDPSLVEEVIFGNANGAGEENRNVARMAWLLAGFPDTVPGITVNRLCASGMSAITMASHMIKAGAAEIVVAGGVESMSRAPWVMEKPSTAFAKPGAVHDTSIGWRFPNPAFLSGELSRDGKATFSMPETAEEVARVYNVSRQDCDAFAVRSHERALAAIAAGRFAGEIVPVTVRGRKGDTVVDTDEGPRPGTTLEVLAGLRPVVAGGSVVTAGNASTLNDGASAIVVASEAAIERYGLVPRARILDGASAGVAQEIMGIGPVPASRKVLERTGVGVDELAAVELNEAFASQSLASMRELGLDPEIVNRDGGAISLGHPLGSSGSRLVITLLGRLERETAPGVRRLGLATMCVGVGQGSALLIEGV</sequence>
<dbReference type="InterPro" id="IPR020613">
    <property type="entry name" value="Thiolase_CS"/>
</dbReference>
<evidence type="ECO:0000256" key="4">
    <source>
        <dbReference type="ARBA" id="ARBA00023315"/>
    </source>
</evidence>
<evidence type="ECO:0000259" key="8">
    <source>
        <dbReference type="Pfam" id="PF00108"/>
    </source>
</evidence>
<evidence type="ECO:0000256" key="5">
    <source>
        <dbReference type="ARBA" id="ARBA00030755"/>
    </source>
</evidence>
<name>A0ABV4UNL2_9MICC</name>
<dbReference type="Gene3D" id="3.40.47.10">
    <property type="match status" value="1"/>
</dbReference>
<dbReference type="Pfam" id="PF00108">
    <property type="entry name" value="Thiolase_N"/>
    <property type="match status" value="1"/>
</dbReference>
<dbReference type="GO" id="GO:0003988">
    <property type="term" value="F:acetyl-CoA C-acyltransferase activity"/>
    <property type="evidence" value="ECO:0007669"/>
    <property type="project" value="UniProtKB-EC"/>
</dbReference>
<dbReference type="PANTHER" id="PTHR18919:SF107">
    <property type="entry name" value="ACETYL-COA ACETYLTRANSFERASE, CYTOSOLIC"/>
    <property type="match status" value="1"/>
</dbReference>
<comment type="similarity">
    <text evidence="1 7">Belongs to the thiolase-like superfamily. Thiolase family.</text>
</comment>
<proteinExistence type="inferred from homology"/>
<evidence type="ECO:0000256" key="6">
    <source>
        <dbReference type="ARBA" id="ARBA00040529"/>
    </source>
</evidence>
<keyword evidence="3 7" id="KW-0808">Transferase</keyword>
<reference evidence="10 11" key="1">
    <citation type="submission" date="2024-09" db="EMBL/GenBank/DDBJ databases">
        <authorList>
            <person name="Salinas-Garcia M.A."/>
            <person name="Prieme A."/>
        </authorList>
    </citation>
    <scope>NUCLEOTIDE SEQUENCE [LARGE SCALE GENOMIC DNA]</scope>
    <source>
        <strain evidence="10 11">DSM 21081</strain>
    </source>
</reference>
<evidence type="ECO:0000256" key="7">
    <source>
        <dbReference type="RuleBase" id="RU003557"/>
    </source>
</evidence>
<organism evidence="10 11">
    <name type="scientific">Arthrobacter halodurans</name>
    <dbReference type="NCBI Taxonomy" id="516699"/>
    <lineage>
        <taxon>Bacteria</taxon>
        <taxon>Bacillati</taxon>
        <taxon>Actinomycetota</taxon>
        <taxon>Actinomycetes</taxon>
        <taxon>Micrococcales</taxon>
        <taxon>Micrococcaceae</taxon>
        <taxon>Arthrobacter</taxon>
    </lineage>
</organism>
<dbReference type="NCBIfam" id="TIGR01930">
    <property type="entry name" value="AcCoA-C-Actrans"/>
    <property type="match status" value="1"/>
</dbReference>
<gene>
    <name evidence="10" type="ORF">ACETWP_09695</name>
</gene>
<evidence type="ECO:0000256" key="1">
    <source>
        <dbReference type="ARBA" id="ARBA00010982"/>
    </source>
</evidence>
<dbReference type="EMBL" id="JBHDLJ010000006">
    <property type="protein sequence ID" value="MFB0834861.1"/>
    <property type="molecule type" value="Genomic_DNA"/>
</dbReference>
<evidence type="ECO:0000313" key="10">
    <source>
        <dbReference type="EMBL" id="MFB0834861.1"/>
    </source>
</evidence>
<dbReference type="CDD" id="cd00751">
    <property type="entry name" value="thiolase"/>
    <property type="match status" value="1"/>
</dbReference>
<dbReference type="Proteomes" id="UP001575652">
    <property type="component" value="Unassembled WGS sequence"/>
</dbReference>
<dbReference type="RefSeq" id="WP_373972028.1">
    <property type="nucleotide sequence ID" value="NZ_JBHDLJ010000006.1"/>
</dbReference>
<keyword evidence="4 7" id="KW-0012">Acyltransferase</keyword>
<feature type="domain" description="Thiolase N-terminal" evidence="8">
    <location>
        <begin position="6"/>
        <end position="272"/>
    </location>
</feature>
<dbReference type="InterPro" id="IPR016039">
    <property type="entry name" value="Thiolase-like"/>
</dbReference>
<dbReference type="PIRSF" id="PIRSF000429">
    <property type="entry name" value="Ac-CoA_Ac_transf"/>
    <property type="match status" value="1"/>
</dbReference>
<evidence type="ECO:0000256" key="2">
    <source>
        <dbReference type="ARBA" id="ARBA00012705"/>
    </source>
</evidence>
<evidence type="ECO:0000259" key="9">
    <source>
        <dbReference type="Pfam" id="PF02803"/>
    </source>
</evidence>
<dbReference type="InterPro" id="IPR020615">
    <property type="entry name" value="Thiolase_acyl_enz_int_AS"/>
</dbReference>
<feature type="domain" description="Thiolase C-terminal" evidence="9">
    <location>
        <begin position="282"/>
        <end position="405"/>
    </location>
</feature>
<comment type="caution">
    <text evidence="10">The sequence shown here is derived from an EMBL/GenBank/DDBJ whole genome shotgun (WGS) entry which is preliminary data.</text>
</comment>
<dbReference type="InterPro" id="IPR020610">
    <property type="entry name" value="Thiolase_AS"/>
</dbReference>
<dbReference type="EC" id="2.3.1.9" evidence="2"/>
<dbReference type="Pfam" id="PF02803">
    <property type="entry name" value="Thiolase_C"/>
    <property type="match status" value="1"/>
</dbReference>
<dbReference type="InterPro" id="IPR002155">
    <property type="entry name" value="Thiolase"/>
</dbReference>
<keyword evidence="11" id="KW-1185">Reference proteome</keyword>
<dbReference type="InterPro" id="IPR020617">
    <property type="entry name" value="Thiolase_C"/>
</dbReference>
<dbReference type="PROSITE" id="PS00737">
    <property type="entry name" value="THIOLASE_2"/>
    <property type="match status" value="1"/>
</dbReference>